<dbReference type="InterPro" id="IPR054331">
    <property type="entry name" value="LiaF_TM"/>
</dbReference>
<organism evidence="3 4">
    <name type="scientific">Xanthomonas melonis</name>
    <dbReference type="NCBI Taxonomy" id="56456"/>
    <lineage>
        <taxon>Bacteria</taxon>
        <taxon>Pseudomonadati</taxon>
        <taxon>Pseudomonadota</taxon>
        <taxon>Gammaproteobacteria</taxon>
        <taxon>Lysobacterales</taxon>
        <taxon>Lysobacteraceae</taxon>
        <taxon>Xanthomonas</taxon>
    </lineage>
</organism>
<keyword evidence="1" id="KW-0472">Membrane</keyword>
<evidence type="ECO:0000313" key="3">
    <source>
        <dbReference type="EMBL" id="PPU72695.1"/>
    </source>
</evidence>
<gene>
    <name evidence="3" type="ORF">XmelCFBP4644_11835</name>
</gene>
<dbReference type="AlphaFoldDB" id="A0A2S7DFU3"/>
<name>A0A2S7DFU3_9XANT</name>
<evidence type="ECO:0000313" key="4">
    <source>
        <dbReference type="Proteomes" id="UP000239865"/>
    </source>
</evidence>
<dbReference type="EMBL" id="MDEH01000005">
    <property type="protein sequence ID" value="PPU72695.1"/>
    <property type="molecule type" value="Genomic_DNA"/>
</dbReference>
<dbReference type="RefSeq" id="WP_104587410.1">
    <property type="nucleotide sequence ID" value="NZ_JAJGQH010000004.1"/>
</dbReference>
<dbReference type="Proteomes" id="UP000239865">
    <property type="component" value="Unassembled WGS sequence"/>
</dbReference>
<keyword evidence="1" id="KW-1133">Transmembrane helix</keyword>
<feature type="transmembrane region" description="Helical" evidence="1">
    <location>
        <begin position="33"/>
        <end position="50"/>
    </location>
</feature>
<feature type="domain" description="LiaF transmembrane" evidence="2">
    <location>
        <begin position="7"/>
        <end position="55"/>
    </location>
</feature>
<proteinExistence type="predicted"/>
<protein>
    <recommendedName>
        <fullName evidence="2">LiaF transmembrane domain-containing protein</fullName>
    </recommendedName>
</protein>
<dbReference type="Pfam" id="PF22570">
    <property type="entry name" value="LiaF-TM"/>
    <property type="match status" value="1"/>
</dbReference>
<accession>A0A2S7DFU3</accession>
<keyword evidence="1" id="KW-0812">Transmembrane</keyword>
<reference evidence="3 4" key="1">
    <citation type="submission" date="2016-08" db="EMBL/GenBank/DDBJ databases">
        <authorList>
            <person name="Seilhamer J.J."/>
        </authorList>
    </citation>
    <scope>NUCLEOTIDE SEQUENCE [LARGE SCALE GENOMIC DNA]</scope>
    <source>
        <strain evidence="3 4">CFBP4644</strain>
    </source>
</reference>
<evidence type="ECO:0000256" key="1">
    <source>
        <dbReference type="SAM" id="Phobius"/>
    </source>
</evidence>
<comment type="caution">
    <text evidence="3">The sequence shown here is derived from an EMBL/GenBank/DDBJ whole genome shotgun (WGS) entry which is preliminary data.</text>
</comment>
<sequence length="60" mass="6932">MYRLIPGLFLIILGGLFLLNNLGLTRMDLGQLIAAWWALMLIWGGVHQLVRRRQRLLTTD</sequence>
<evidence type="ECO:0000259" key="2">
    <source>
        <dbReference type="Pfam" id="PF22570"/>
    </source>
</evidence>